<evidence type="ECO:0000313" key="2">
    <source>
        <dbReference type="EMBL" id="SHH71542.1"/>
    </source>
</evidence>
<feature type="transmembrane region" description="Helical" evidence="1">
    <location>
        <begin position="6"/>
        <end position="24"/>
    </location>
</feature>
<reference evidence="3" key="1">
    <citation type="submission" date="2016-11" db="EMBL/GenBank/DDBJ databases">
        <authorList>
            <person name="Varghese N."/>
            <person name="Submissions S."/>
        </authorList>
    </citation>
    <scope>NUCLEOTIDE SEQUENCE [LARGE SCALE GENOMIC DNA]</scope>
    <source>
        <strain evidence="3">DSM 100572</strain>
    </source>
</reference>
<keyword evidence="3" id="KW-1185">Reference proteome</keyword>
<protein>
    <submittedName>
        <fullName evidence="2">Uncharacterized protein</fullName>
    </submittedName>
</protein>
<name>A0A1M5V8F3_9FLAO</name>
<keyword evidence="1" id="KW-1133">Transmembrane helix</keyword>
<keyword evidence="1" id="KW-0812">Transmembrane</keyword>
<dbReference type="RefSeq" id="WP_073120316.1">
    <property type="nucleotide sequence ID" value="NZ_BMEN01000003.1"/>
</dbReference>
<keyword evidence="1" id="KW-0472">Membrane</keyword>
<organism evidence="2 3">
    <name type="scientific">Wenyingzhuangia marina</name>
    <dbReference type="NCBI Taxonomy" id="1195760"/>
    <lineage>
        <taxon>Bacteria</taxon>
        <taxon>Pseudomonadati</taxon>
        <taxon>Bacteroidota</taxon>
        <taxon>Flavobacteriia</taxon>
        <taxon>Flavobacteriales</taxon>
        <taxon>Flavobacteriaceae</taxon>
        <taxon>Wenyingzhuangia</taxon>
    </lineage>
</organism>
<accession>A0A1M5V8F3</accession>
<evidence type="ECO:0000313" key="3">
    <source>
        <dbReference type="Proteomes" id="UP000184109"/>
    </source>
</evidence>
<dbReference type="AlphaFoldDB" id="A0A1M5V8F3"/>
<dbReference type="STRING" id="1195760.SAMN05444281_1601"/>
<dbReference type="Proteomes" id="UP000184109">
    <property type="component" value="Unassembled WGS sequence"/>
</dbReference>
<proteinExistence type="predicted"/>
<gene>
    <name evidence="2" type="ORF">SAMN05444281_1601</name>
</gene>
<dbReference type="EMBL" id="FQXQ01000003">
    <property type="protein sequence ID" value="SHH71542.1"/>
    <property type="molecule type" value="Genomic_DNA"/>
</dbReference>
<sequence>MKKSNYILITSVLFILIFITVYFVDTKIHKEEIRSEIIESANYINFIEEIKFLKKASEKDPTNHKKWEEFMTSIEKLIVPRNIHLYNNIDLLQIYYYVHLNYKKFNDTSALNTIAKLYNREYKKSRFRRLYLQ</sequence>
<evidence type="ECO:0000256" key="1">
    <source>
        <dbReference type="SAM" id="Phobius"/>
    </source>
</evidence>